<name>A0A0M0JTK2_9EUKA</name>
<comment type="caution">
    <text evidence="2">The sequence shown here is derived from an EMBL/GenBank/DDBJ whole genome shotgun (WGS) entry which is preliminary data.</text>
</comment>
<sequence length="170" mass="17918">MSRLLFDLAWRKDDLDVLIIRTGPLASPLVFAKSVLVSSDAVIARFELRSIIAVVDPVLAPRHLASESPEWQARAQVQASDLVLLNLRAAGDGGEASMKASDDALAAAAALVSAIQPGVAVETLPQNTGALDAVLSAVLSRHGFRIEHARALDPNFDRVEVVSGGVFVSS</sequence>
<feature type="domain" description="CobW/HypB/UreG nucleotide-binding" evidence="1">
    <location>
        <begin position="5"/>
        <end position="86"/>
    </location>
</feature>
<organism evidence="2 3">
    <name type="scientific">Chrysochromulina tobinii</name>
    <dbReference type="NCBI Taxonomy" id="1460289"/>
    <lineage>
        <taxon>Eukaryota</taxon>
        <taxon>Haptista</taxon>
        <taxon>Haptophyta</taxon>
        <taxon>Prymnesiophyceae</taxon>
        <taxon>Prymnesiales</taxon>
        <taxon>Chrysochromulinaceae</taxon>
        <taxon>Chrysochromulina</taxon>
    </lineage>
</organism>
<dbReference type="InterPro" id="IPR003495">
    <property type="entry name" value="CobW/HypB/UreG_nucleotide-bd"/>
</dbReference>
<dbReference type="InterPro" id="IPR027417">
    <property type="entry name" value="P-loop_NTPase"/>
</dbReference>
<gene>
    <name evidence="2" type="ORF">Ctob_011074</name>
</gene>
<dbReference type="AlphaFoldDB" id="A0A0M0JTK2"/>
<dbReference type="Proteomes" id="UP000037460">
    <property type="component" value="Unassembled WGS sequence"/>
</dbReference>
<reference evidence="3" key="1">
    <citation type="journal article" date="2015" name="PLoS Genet.">
        <title>Genome Sequence and Transcriptome Analyses of Chrysochromulina tobin: Metabolic Tools for Enhanced Algal Fitness in the Prominent Order Prymnesiales (Haptophyceae).</title>
        <authorList>
            <person name="Hovde B.T."/>
            <person name="Deodato C.R."/>
            <person name="Hunsperger H.M."/>
            <person name="Ryken S.A."/>
            <person name="Yost W."/>
            <person name="Jha R.K."/>
            <person name="Patterson J."/>
            <person name="Monnat R.J. Jr."/>
            <person name="Barlow S.B."/>
            <person name="Starkenburg S.R."/>
            <person name="Cattolico R.A."/>
        </authorList>
    </citation>
    <scope>NUCLEOTIDE SEQUENCE</scope>
    <source>
        <strain evidence="3">CCMP291</strain>
    </source>
</reference>
<keyword evidence="3" id="KW-1185">Reference proteome</keyword>
<dbReference type="Pfam" id="PF02492">
    <property type="entry name" value="cobW"/>
    <property type="match status" value="1"/>
</dbReference>
<evidence type="ECO:0000259" key="1">
    <source>
        <dbReference type="Pfam" id="PF02492"/>
    </source>
</evidence>
<dbReference type="EMBL" id="JWZX01002315">
    <property type="protein sequence ID" value="KOO29991.1"/>
    <property type="molecule type" value="Genomic_DNA"/>
</dbReference>
<evidence type="ECO:0000313" key="2">
    <source>
        <dbReference type="EMBL" id="KOO29991.1"/>
    </source>
</evidence>
<dbReference type="Gene3D" id="3.40.50.300">
    <property type="entry name" value="P-loop containing nucleotide triphosphate hydrolases"/>
    <property type="match status" value="1"/>
</dbReference>
<proteinExistence type="predicted"/>
<protein>
    <recommendedName>
        <fullName evidence="1">CobW/HypB/UreG nucleotide-binding domain-containing protein</fullName>
    </recommendedName>
</protein>
<accession>A0A0M0JTK2</accession>
<evidence type="ECO:0000313" key="3">
    <source>
        <dbReference type="Proteomes" id="UP000037460"/>
    </source>
</evidence>